<dbReference type="Proteomes" id="UP000650424">
    <property type="component" value="Unassembled WGS sequence"/>
</dbReference>
<evidence type="ECO:0000313" key="2">
    <source>
        <dbReference type="Proteomes" id="UP000650424"/>
    </source>
</evidence>
<dbReference type="Pfam" id="PF12094">
    <property type="entry name" value="DUF3570"/>
    <property type="match status" value="3"/>
</dbReference>
<protein>
    <submittedName>
        <fullName evidence="1">DUF3570 domain-containing protein</fullName>
    </submittedName>
</protein>
<keyword evidence="2" id="KW-1185">Reference proteome</keyword>
<proteinExistence type="predicted"/>
<dbReference type="EMBL" id="JACOGF010000005">
    <property type="protein sequence ID" value="MBC3918168.1"/>
    <property type="molecule type" value="Genomic_DNA"/>
</dbReference>
<dbReference type="RefSeq" id="WP_186947436.1">
    <property type="nucleotide sequence ID" value="NZ_JACOGF010000005.1"/>
</dbReference>
<name>A0ABR6ZQR3_9BURK</name>
<evidence type="ECO:0000313" key="1">
    <source>
        <dbReference type="EMBL" id="MBC3918168.1"/>
    </source>
</evidence>
<reference evidence="1 2" key="1">
    <citation type="submission" date="2020-08" db="EMBL/GenBank/DDBJ databases">
        <title>Novel species isolated from subtropical streams in China.</title>
        <authorList>
            <person name="Lu H."/>
        </authorList>
    </citation>
    <scope>NUCLEOTIDE SEQUENCE [LARGE SCALE GENOMIC DNA]</scope>
    <source>
        <strain evidence="1 2">CY18W</strain>
    </source>
</reference>
<gene>
    <name evidence="1" type="ORF">H8L32_11825</name>
</gene>
<sequence>MNKITAPLSVSTLSETSPASATSANVESQAIGAALLTAAMLLPGLGVGVARAETPPEHASLSLKYLNYEEKQAGLKRITANSPSLSLITPLGSEWSLDATLTSDDVSGASPRYHTAISGASRMNDQRTAGDVAFTRYFPRASLTVGTAYSTEHDYESRALSLTGTYSSEDKNTTWTAGLGGSHDRINPTNLIVKNETKKTISLMAGVTQVITAQDIAQLTLSHSRGEGYFSDPYKALDNRPRERNQTTVLARWNHHFLDTGGTGRFSYRYYSDSYDVKAHTLTAEYVQPLSQGWTVTPSLRMYSQSAASFYFDPVYDAKLGAPFPPGYVFSSNQLNSADQRLSGFGALTFGIKVSKQLTRDWTVDVKLENYEQRGNWRLFHKGSPGLAALEAQSIQLGISKQW</sequence>
<accession>A0ABR6ZQR3</accession>
<comment type="caution">
    <text evidence="1">The sequence shown here is derived from an EMBL/GenBank/DDBJ whole genome shotgun (WGS) entry which is preliminary data.</text>
</comment>
<organism evidence="1 2">
    <name type="scientific">Undibacterium hunanense</name>
    <dbReference type="NCBI Taxonomy" id="2762292"/>
    <lineage>
        <taxon>Bacteria</taxon>
        <taxon>Pseudomonadati</taxon>
        <taxon>Pseudomonadota</taxon>
        <taxon>Betaproteobacteria</taxon>
        <taxon>Burkholderiales</taxon>
        <taxon>Oxalobacteraceae</taxon>
        <taxon>Undibacterium</taxon>
    </lineage>
</organism>
<dbReference type="InterPro" id="IPR021953">
    <property type="entry name" value="DUF3570"/>
</dbReference>